<protein>
    <submittedName>
        <fullName evidence="2">Uncharacterized protein</fullName>
    </submittedName>
</protein>
<comment type="caution">
    <text evidence="2">The sequence shown here is derived from an EMBL/GenBank/DDBJ whole genome shotgun (WGS) entry which is preliminary data.</text>
</comment>
<dbReference type="Proteomes" id="UP001206350">
    <property type="component" value="Unassembled WGS sequence"/>
</dbReference>
<evidence type="ECO:0000313" key="2">
    <source>
        <dbReference type="EMBL" id="MCQ9121000.1"/>
    </source>
</evidence>
<evidence type="ECO:0000313" key="3">
    <source>
        <dbReference type="Proteomes" id="UP001206350"/>
    </source>
</evidence>
<accession>A0AAW5LB27</accession>
<dbReference type="AlphaFoldDB" id="A0AAW5LB27"/>
<evidence type="ECO:0000256" key="1">
    <source>
        <dbReference type="SAM" id="Phobius"/>
    </source>
</evidence>
<dbReference type="EMBL" id="JALJCU010000008">
    <property type="protein sequence ID" value="MCQ9121000.1"/>
    <property type="molecule type" value="Genomic_DNA"/>
</dbReference>
<sequence>MFDANAITAICAVLGVLGGIWMWLQNILRKRMPFPHFHSRGILNTSHIKGITIYPKRTSFAYQLERIESDLPLFKAWDGTDYLGRGKIELQSEIDLSNINLVIPSIHQSIENKVFLEFYVNLKTYNKPFYSIRLHFKSEYFPFKWGKLIDIPVQM</sequence>
<proteinExistence type="predicted"/>
<name>A0AAW5LB27_9PAST</name>
<keyword evidence="1" id="KW-0472">Membrane</keyword>
<keyword evidence="1" id="KW-1133">Transmembrane helix</keyword>
<reference evidence="2 3" key="1">
    <citation type="journal article" date="2022" name="Microbiol. Spectr.">
        <title>Microbiota of the Pregnant Mouse: Characterization of the Bacterial Communities in the Oral Cavity, Lung, Intestine, and Vagina through Culture and DNA Sequencing.</title>
        <authorList>
            <person name="Greenberg J.M."/>
            <person name="Romero R."/>
            <person name="Winters A.D."/>
            <person name="Galaz J."/>
            <person name="Garcia-Flores V."/>
            <person name="Arenas-Hernandez M."/>
            <person name="Panzer J."/>
            <person name="Shaffer Z."/>
            <person name="Kracht D.J."/>
            <person name="Gomez-Lopez N."/>
            <person name="Theis K.R."/>
        </authorList>
    </citation>
    <scope>NUCLEOTIDE SEQUENCE [LARGE SCALE GENOMIC DNA]</scope>
    <source>
        <strain evidence="2 3">MAC-C1-H1</strain>
    </source>
</reference>
<dbReference type="RefSeq" id="WP_077664456.1">
    <property type="nucleotide sequence ID" value="NZ_JALJCU010000008.1"/>
</dbReference>
<keyword evidence="3" id="KW-1185">Reference proteome</keyword>
<feature type="transmembrane region" description="Helical" evidence="1">
    <location>
        <begin position="6"/>
        <end position="24"/>
    </location>
</feature>
<gene>
    <name evidence="2" type="ORF">MUU45_000818</name>
</gene>
<keyword evidence="1" id="KW-0812">Transmembrane</keyword>
<organism evidence="2 3">
    <name type="scientific">Rodentibacter pneumotropicus</name>
    <dbReference type="NCBI Taxonomy" id="758"/>
    <lineage>
        <taxon>Bacteria</taxon>
        <taxon>Pseudomonadati</taxon>
        <taxon>Pseudomonadota</taxon>
        <taxon>Gammaproteobacteria</taxon>
        <taxon>Pasteurellales</taxon>
        <taxon>Pasteurellaceae</taxon>
        <taxon>Rodentibacter</taxon>
    </lineage>
</organism>